<evidence type="ECO:0000313" key="1">
    <source>
        <dbReference type="EMBL" id="KII73573.1"/>
    </source>
</evidence>
<dbReference type="Proteomes" id="UP000031668">
    <property type="component" value="Unassembled WGS sequence"/>
</dbReference>
<proteinExistence type="predicted"/>
<evidence type="ECO:0000313" key="2">
    <source>
        <dbReference type="Proteomes" id="UP000031668"/>
    </source>
</evidence>
<dbReference type="AlphaFoldDB" id="A0A0C2JVW2"/>
<organism evidence="1 2">
    <name type="scientific">Thelohanellus kitauei</name>
    <name type="common">Myxosporean</name>
    <dbReference type="NCBI Taxonomy" id="669202"/>
    <lineage>
        <taxon>Eukaryota</taxon>
        <taxon>Metazoa</taxon>
        <taxon>Cnidaria</taxon>
        <taxon>Myxozoa</taxon>
        <taxon>Myxosporea</taxon>
        <taxon>Bivalvulida</taxon>
        <taxon>Platysporina</taxon>
        <taxon>Myxobolidae</taxon>
        <taxon>Thelohanellus</taxon>
    </lineage>
</organism>
<keyword evidence="2" id="KW-1185">Reference proteome</keyword>
<gene>
    <name evidence="1" type="ORF">RF11_12547</name>
</gene>
<name>A0A0C2JVW2_THEKT</name>
<protein>
    <submittedName>
        <fullName evidence="1">Uncharacterized protein</fullName>
    </submittedName>
</protein>
<reference evidence="1 2" key="1">
    <citation type="journal article" date="2014" name="Genome Biol. Evol.">
        <title>The genome of the myxosporean Thelohanellus kitauei shows adaptations to nutrient acquisition within its fish host.</title>
        <authorList>
            <person name="Yang Y."/>
            <person name="Xiong J."/>
            <person name="Zhou Z."/>
            <person name="Huo F."/>
            <person name="Miao W."/>
            <person name="Ran C."/>
            <person name="Liu Y."/>
            <person name="Zhang J."/>
            <person name="Feng J."/>
            <person name="Wang M."/>
            <person name="Wang M."/>
            <person name="Wang L."/>
            <person name="Yao B."/>
        </authorList>
    </citation>
    <scope>NUCLEOTIDE SEQUENCE [LARGE SCALE GENOMIC DNA]</scope>
    <source>
        <strain evidence="1">Wuqing</strain>
    </source>
</reference>
<comment type="caution">
    <text evidence="1">The sequence shown here is derived from an EMBL/GenBank/DDBJ whole genome shotgun (WGS) entry which is preliminary data.</text>
</comment>
<accession>A0A0C2JVW2</accession>
<dbReference type="EMBL" id="JWZT01000767">
    <property type="protein sequence ID" value="KII73573.1"/>
    <property type="molecule type" value="Genomic_DNA"/>
</dbReference>
<sequence>MLAHYEGRLYHHFPTYVSSSVHVNNEYQLYQRIMTWIVMLFNQQNSISEETAKYFSNLCDSNMNDSLPDDLTFNNITSLGTRVSLSMESNSNILYRTQIDTLFKLFMLIYELKFIYGGIGAKFIKLTL</sequence>